<gene>
    <name evidence="2" type="ORF">M0R45_030562</name>
</gene>
<sequence>MTPVEKENMASAANLVASKLNRSYCGKNTSSMAKDVGSDAFNENEGVNAACKDSSTKDGGNQQSQSTFVGLFDFVHDIFEGSQTSEIPVLVGRSGNNDAIEVDYDIQQDDDDAQFEQFEENVVNPRIVKEFDDMGFKGDCSDDGGNLDQLESLCGSKTKEDENGNPLPKR</sequence>
<dbReference type="Proteomes" id="UP001457282">
    <property type="component" value="Unassembled WGS sequence"/>
</dbReference>
<proteinExistence type="predicted"/>
<reference evidence="2 3" key="1">
    <citation type="journal article" date="2023" name="G3 (Bethesda)">
        <title>A chromosome-length genome assembly and annotation of blackberry (Rubus argutus, cv. 'Hillquist').</title>
        <authorList>
            <person name="Bruna T."/>
            <person name="Aryal R."/>
            <person name="Dudchenko O."/>
            <person name="Sargent D.J."/>
            <person name="Mead D."/>
            <person name="Buti M."/>
            <person name="Cavallini A."/>
            <person name="Hytonen T."/>
            <person name="Andres J."/>
            <person name="Pham M."/>
            <person name="Weisz D."/>
            <person name="Mascagni F."/>
            <person name="Usai G."/>
            <person name="Natali L."/>
            <person name="Bassil N."/>
            <person name="Fernandez G.E."/>
            <person name="Lomsadze A."/>
            <person name="Armour M."/>
            <person name="Olukolu B."/>
            <person name="Poorten T."/>
            <person name="Britton C."/>
            <person name="Davik J."/>
            <person name="Ashrafi H."/>
            <person name="Aiden E.L."/>
            <person name="Borodovsky M."/>
            <person name="Worthington M."/>
        </authorList>
    </citation>
    <scope>NUCLEOTIDE SEQUENCE [LARGE SCALE GENOMIC DNA]</scope>
    <source>
        <strain evidence="2">PI 553951</strain>
    </source>
</reference>
<name>A0AAW1WBS7_RUBAR</name>
<protein>
    <submittedName>
        <fullName evidence="2">Uncharacterized protein</fullName>
    </submittedName>
</protein>
<evidence type="ECO:0000256" key="1">
    <source>
        <dbReference type="SAM" id="MobiDB-lite"/>
    </source>
</evidence>
<comment type="caution">
    <text evidence="2">The sequence shown here is derived from an EMBL/GenBank/DDBJ whole genome shotgun (WGS) entry which is preliminary data.</text>
</comment>
<evidence type="ECO:0000313" key="2">
    <source>
        <dbReference type="EMBL" id="KAK9922081.1"/>
    </source>
</evidence>
<keyword evidence="3" id="KW-1185">Reference proteome</keyword>
<evidence type="ECO:0000313" key="3">
    <source>
        <dbReference type="Proteomes" id="UP001457282"/>
    </source>
</evidence>
<accession>A0AAW1WBS7</accession>
<organism evidence="2 3">
    <name type="scientific">Rubus argutus</name>
    <name type="common">Southern blackberry</name>
    <dbReference type="NCBI Taxonomy" id="59490"/>
    <lineage>
        <taxon>Eukaryota</taxon>
        <taxon>Viridiplantae</taxon>
        <taxon>Streptophyta</taxon>
        <taxon>Embryophyta</taxon>
        <taxon>Tracheophyta</taxon>
        <taxon>Spermatophyta</taxon>
        <taxon>Magnoliopsida</taxon>
        <taxon>eudicotyledons</taxon>
        <taxon>Gunneridae</taxon>
        <taxon>Pentapetalae</taxon>
        <taxon>rosids</taxon>
        <taxon>fabids</taxon>
        <taxon>Rosales</taxon>
        <taxon>Rosaceae</taxon>
        <taxon>Rosoideae</taxon>
        <taxon>Rosoideae incertae sedis</taxon>
        <taxon>Rubus</taxon>
    </lineage>
</organism>
<feature type="region of interest" description="Disordered" evidence="1">
    <location>
        <begin position="151"/>
        <end position="170"/>
    </location>
</feature>
<dbReference type="EMBL" id="JBEDUW010000006">
    <property type="protein sequence ID" value="KAK9922081.1"/>
    <property type="molecule type" value="Genomic_DNA"/>
</dbReference>
<dbReference type="AlphaFoldDB" id="A0AAW1WBS7"/>